<dbReference type="Proteomes" id="UP000292639">
    <property type="component" value="Unassembled WGS sequence"/>
</dbReference>
<evidence type="ECO:0000313" key="3">
    <source>
        <dbReference type="Proteomes" id="UP000292639"/>
    </source>
</evidence>
<evidence type="ECO:0000313" key="2">
    <source>
        <dbReference type="EMBL" id="TBU91307.1"/>
    </source>
</evidence>
<protein>
    <submittedName>
        <fullName evidence="2">DUF4892 domain-containing protein</fullName>
    </submittedName>
</protein>
<dbReference type="AlphaFoldDB" id="A0A4Q9R0Z6"/>
<proteinExistence type="predicted"/>
<organism evidence="2 3">
    <name type="scientific">Stutzerimonas kirkiae</name>
    <dbReference type="NCBI Taxonomy" id="2211392"/>
    <lineage>
        <taxon>Bacteria</taxon>
        <taxon>Pseudomonadati</taxon>
        <taxon>Pseudomonadota</taxon>
        <taxon>Gammaproteobacteria</taxon>
        <taxon>Pseudomonadales</taxon>
        <taxon>Pseudomonadaceae</taxon>
        <taxon>Stutzerimonas</taxon>
    </lineage>
</organism>
<dbReference type="OrthoDB" id="5741786at2"/>
<dbReference type="InterPro" id="IPR032608">
    <property type="entry name" value="DUF4892"/>
</dbReference>
<accession>A0A4Q9R0Z6</accession>
<name>A0A4Q9R0Z6_9GAMM</name>
<keyword evidence="1" id="KW-0732">Signal</keyword>
<comment type="caution">
    <text evidence="2">The sequence shown here is derived from an EMBL/GenBank/DDBJ whole genome shotgun (WGS) entry which is preliminary data.</text>
</comment>
<dbReference type="RefSeq" id="WP_131185501.1">
    <property type="nucleotide sequence ID" value="NZ_QJUO01000029.1"/>
</dbReference>
<sequence>MRSPWIAGLALLASSVWAVEPPGSADLQMLPRYPQAQIIDFRQESVAERIFPQDAIRRISGQLRMSAQVAASGELTRITYQLPAAHSGLEAFTEARQTLLDAGGQLLFWCEGRECGSSSLWANEVFGRSSLYGPDAQQAYLLARDEQSLFALYGITRGNGRAYLQVERLLTERSLAEILPTAATLSRQLRSVGSLRLAHLSGEPAGEWVALLASMLRLDSTQRVVLSGTSAAAWREALIGERIRATRLELDEGDEAGLSIGLLR</sequence>
<reference evidence="2 3" key="1">
    <citation type="submission" date="2018-06" db="EMBL/GenBank/DDBJ databases">
        <title>Three novel Pseudomonas species isolated from symptomatic oak.</title>
        <authorList>
            <person name="Bueno-Gonzalez V."/>
            <person name="Brady C."/>
        </authorList>
    </citation>
    <scope>NUCLEOTIDE SEQUENCE [LARGE SCALE GENOMIC DNA]</scope>
    <source>
        <strain evidence="2 3">P17C</strain>
    </source>
</reference>
<dbReference type="EMBL" id="QJUP01000027">
    <property type="protein sequence ID" value="TBU91307.1"/>
    <property type="molecule type" value="Genomic_DNA"/>
</dbReference>
<feature type="signal peptide" evidence="1">
    <location>
        <begin position="1"/>
        <end position="18"/>
    </location>
</feature>
<feature type="chain" id="PRO_5020381016" evidence="1">
    <location>
        <begin position="19"/>
        <end position="264"/>
    </location>
</feature>
<gene>
    <name evidence="2" type="ORF">DNJ96_16220</name>
</gene>
<keyword evidence="3" id="KW-1185">Reference proteome</keyword>
<evidence type="ECO:0000256" key="1">
    <source>
        <dbReference type="SAM" id="SignalP"/>
    </source>
</evidence>
<dbReference type="Pfam" id="PF16234">
    <property type="entry name" value="DUF4892"/>
    <property type="match status" value="1"/>
</dbReference>